<proteinExistence type="inferred from homology"/>
<dbReference type="NCBIfam" id="NF001988">
    <property type="entry name" value="PRK00783.1"/>
    <property type="match status" value="1"/>
</dbReference>
<feature type="domain" description="DNA-directed RNA polymerase RpoA/D/Rpb3-type" evidence="4">
    <location>
        <begin position="24"/>
        <end position="321"/>
    </location>
</feature>
<dbReference type="PANTHER" id="PTHR11800">
    <property type="entry name" value="DNA-DIRECTED RNA POLYMERASE"/>
    <property type="match status" value="1"/>
</dbReference>
<dbReference type="SUPFAM" id="SSF56553">
    <property type="entry name" value="Insert subdomain of RNA polymerase alpha subunit"/>
    <property type="match status" value="1"/>
</dbReference>
<evidence type="ECO:0000256" key="2">
    <source>
        <dbReference type="ARBA" id="ARBA00023163"/>
    </source>
</evidence>
<gene>
    <name evidence="5" type="ORF">PPERSA_08693</name>
</gene>
<dbReference type="InterPro" id="IPR050518">
    <property type="entry name" value="Rpo3/RPB3_RNA_Pol_subunit"/>
</dbReference>
<dbReference type="GO" id="GO:0003899">
    <property type="term" value="F:DNA-directed RNA polymerase activity"/>
    <property type="evidence" value="ECO:0007669"/>
    <property type="project" value="InterPro"/>
</dbReference>
<dbReference type="InParanoid" id="A0A0V0R8R1"/>
<dbReference type="Pfam" id="PF01193">
    <property type="entry name" value="RNA_pol_L"/>
    <property type="match status" value="1"/>
</dbReference>
<evidence type="ECO:0000256" key="3">
    <source>
        <dbReference type="ARBA" id="ARBA00025804"/>
    </source>
</evidence>
<dbReference type="GO" id="GO:0006366">
    <property type="term" value="P:transcription by RNA polymerase II"/>
    <property type="evidence" value="ECO:0007669"/>
    <property type="project" value="TreeGrafter"/>
</dbReference>
<sequence length="325" mass="36989">MDIMELEQDGKMPQIEIISLKENQIKFALNQCQGHIASALRRIFLAEIPTMAAHDVIIEQNTSPLPDEYIAHRIGLIPFVSSKVDDYLYVWECSCNRIDCNKCQEKFKIDVSNNEDKIIQVTSGDIQKINQSNLTEDDVQPAKFYSELNPDRVVDIPIIKLNQGQRFKCDIKVEKGIGKMHSKWSPVSVAAMAYEPIIQLAPELDNMILQKKEQFVKSCPAQVYGLDPKTNRIEIINKDACMYCDECTKFMAQEAIPDSEGVSCFENINPSVAEIESFVQIKQKKDKYIFSIETTGALKPADVVKKGLKVLQEKLDKFREHLPQN</sequence>
<dbReference type="SMART" id="SM00662">
    <property type="entry name" value="RPOLD"/>
    <property type="match status" value="1"/>
</dbReference>
<dbReference type="OMA" id="DETKFHF"/>
<dbReference type="SUPFAM" id="SSF55257">
    <property type="entry name" value="RBP11-like subunits of RNA polymerase"/>
    <property type="match status" value="1"/>
</dbReference>
<evidence type="ECO:0000256" key="1">
    <source>
        <dbReference type="ARBA" id="ARBA00022478"/>
    </source>
</evidence>
<dbReference type="OrthoDB" id="270173at2759"/>
<name>A0A0V0R8R1_PSEPJ</name>
<dbReference type="Gene3D" id="2.170.120.12">
    <property type="entry name" value="DNA-directed RNA polymerase, insert domain"/>
    <property type="match status" value="1"/>
</dbReference>
<comment type="similarity">
    <text evidence="3">Belongs to the archaeal Rpo3/eukaryotic RPB3 RNA polymerase subunit family.</text>
</comment>
<comment type="caution">
    <text evidence="5">The sequence shown here is derived from an EMBL/GenBank/DDBJ whole genome shotgun (WGS) entry which is preliminary data.</text>
</comment>
<dbReference type="GO" id="GO:0005665">
    <property type="term" value="C:RNA polymerase II, core complex"/>
    <property type="evidence" value="ECO:0007669"/>
    <property type="project" value="TreeGrafter"/>
</dbReference>
<dbReference type="InterPro" id="IPR036603">
    <property type="entry name" value="RBP11-like"/>
</dbReference>
<evidence type="ECO:0000313" key="6">
    <source>
        <dbReference type="Proteomes" id="UP000054937"/>
    </source>
</evidence>
<dbReference type="Proteomes" id="UP000054937">
    <property type="component" value="Unassembled WGS sequence"/>
</dbReference>
<keyword evidence="2" id="KW-0804">Transcription</keyword>
<dbReference type="InterPro" id="IPR022842">
    <property type="entry name" value="RNAP_Rpo3/Rpb3/RPAC1"/>
</dbReference>
<dbReference type="GO" id="GO:0046983">
    <property type="term" value="F:protein dimerization activity"/>
    <property type="evidence" value="ECO:0007669"/>
    <property type="project" value="InterPro"/>
</dbReference>
<evidence type="ECO:0000259" key="4">
    <source>
        <dbReference type="SMART" id="SM00662"/>
    </source>
</evidence>
<dbReference type="HAMAP" id="MF_00320">
    <property type="entry name" value="RNApol_arch_Rpo3"/>
    <property type="match status" value="1"/>
</dbReference>
<keyword evidence="1 5" id="KW-0240">DNA-directed RNA polymerase</keyword>
<dbReference type="InterPro" id="IPR011263">
    <property type="entry name" value="DNA-dir_RNA_pol_RpoA/D/Rpb3"/>
</dbReference>
<dbReference type="Pfam" id="PF01000">
    <property type="entry name" value="RNA_pol_A_bac"/>
    <property type="match status" value="1"/>
</dbReference>
<dbReference type="Gene3D" id="3.30.1360.10">
    <property type="entry name" value="RNA polymerase, RBP11-like subunit"/>
    <property type="match status" value="1"/>
</dbReference>
<organism evidence="5 6">
    <name type="scientific">Pseudocohnilembus persalinus</name>
    <name type="common">Ciliate</name>
    <dbReference type="NCBI Taxonomy" id="266149"/>
    <lineage>
        <taxon>Eukaryota</taxon>
        <taxon>Sar</taxon>
        <taxon>Alveolata</taxon>
        <taxon>Ciliophora</taxon>
        <taxon>Intramacronucleata</taxon>
        <taxon>Oligohymenophorea</taxon>
        <taxon>Scuticociliatia</taxon>
        <taxon>Philasterida</taxon>
        <taxon>Pseudocohnilembidae</taxon>
        <taxon>Pseudocohnilembus</taxon>
    </lineage>
</organism>
<reference evidence="5 6" key="1">
    <citation type="journal article" date="2015" name="Sci. Rep.">
        <title>Genome of the facultative scuticociliatosis pathogen Pseudocohnilembus persalinus provides insight into its virulence through horizontal gene transfer.</title>
        <authorList>
            <person name="Xiong J."/>
            <person name="Wang G."/>
            <person name="Cheng J."/>
            <person name="Tian M."/>
            <person name="Pan X."/>
            <person name="Warren A."/>
            <person name="Jiang C."/>
            <person name="Yuan D."/>
            <person name="Miao W."/>
        </authorList>
    </citation>
    <scope>NUCLEOTIDE SEQUENCE [LARGE SCALE GENOMIC DNA]</scope>
    <source>
        <strain evidence="5">36N120E</strain>
    </source>
</reference>
<evidence type="ECO:0000313" key="5">
    <source>
        <dbReference type="EMBL" id="KRX10698.1"/>
    </source>
</evidence>
<dbReference type="PANTHER" id="PTHR11800:SF2">
    <property type="entry name" value="DNA-DIRECTED RNA POLYMERASE II SUBUNIT RPB3"/>
    <property type="match status" value="1"/>
</dbReference>
<keyword evidence="6" id="KW-1185">Reference proteome</keyword>
<protein>
    <submittedName>
        <fullName evidence="5">DNA-directed RNA polymerase, RBP11-like dimerization domain</fullName>
    </submittedName>
</protein>
<dbReference type="InterPro" id="IPR036643">
    <property type="entry name" value="RNApol_insert_sf"/>
</dbReference>
<accession>A0A0V0R8R1</accession>
<dbReference type="AlphaFoldDB" id="A0A0V0R8R1"/>
<dbReference type="EMBL" id="LDAU01000024">
    <property type="protein sequence ID" value="KRX10698.1"/>
    <property type="molecule type" value="Genomic_DNA"/>
</dbReference>
<dbReference type="InterPro" id="IPR011262">
    <property type="entry name" value="DNA-dir_RNA_pol_insert"/>
</dbReference>